<dbReference type="RefSeq" id="WP_177193232.1">
    <property type="nucleotide sequence ID" value="NZ_FORX01000021.1"/>
</dbReference>
<organism evidence="2 3">
    <name type="scientific">Desulfomicrobium apsheronum</name>
    <dbReference type="NCBI Taxonomy" id="52560"/>
    <lineage>
        <taxon>Bacteria</taxon>
        <taxon>Pseudomonadati</taxon>
        <taxon>Thermodesulfobacteriota</taxon>
        <taxon>Desulfovibrionia</taxon>
        <taxon>Desulfovibrionales</taxon>
        <taxon>Desulfomicrobiaceae</taxon>
        <taxon>Desulfomicrobium</taxon>
    </lineage>
</organism>
<gene>
    <name evidence="2" type="ORF">SAMN04488082_12123</name>
</gene>
<evidence type="ECO:0000313" key="2">
    <source>
        <dbReference type="EMBL" id="SFK35250.1"/>
    </source>
</evidence>
<dbReference type="STRING" id="52560.SAMN04488082_12123"/>
<evidence type="ECO:0000259" key="1">
    <source>
        <dbReference type="Pfam" id="PF07238"/>
    </source>
</evidence>
<sequence>MTNTANRREFTRQRKEIRVRYSLLGSEEYSDAQLVDVSEGGLCMEASAPLRTGTQIYVQLLNINPEISGLAAHRTSHGRVRWTRDLGCLEQTRFGIGVQYTHPVCH</sequence>
<dbReference type="Gene3D" id="2.40.10.220">
    <property type="entry name" value="predicted glycosyltransferase like domains"/>
    <property type="match status" value="1"/>
</dbReference>
<evidence type="ECO:0000313" key="3">
    <source>
        <dbReference type="Proteomes" id="UP000198635"/>
    </source>
</evidence>
<keyword evidence="3" id="KW-1185">Reference proteome</keyword>
<feature type="domain" description="PilZ" evidence="1">
    <location>
        <begin position="6"/>
        <end position="101"/>
    </location>
</feature>
<dbReference type="SUPFAM" id="SSF141371">
    <property type="entry name" value="PilZ domain-like"/>
    <property type="match status" value="1"/>
</dbReference>
<dbReference type="GO" id="GO:0035438">
    <property type="term" value="F:cyclic-di-GMP binding"/>
    <property type="evidence" value="ECO:0007669"/>
    <property type="project" value="InterPro"/>
</dbReference>
<protein>
    <submittedName>
        <fullName evidence="2">PilZ domain-containing protein</fullName>
    </submittedName>
</protein>
<reference evidence="3" key="1">
    <citation type="submission" date="2016-10" db="EMBL/GenBank/DDBJ databases">
        <authorList>
            <person name="Varghese N."/>
            <person name="Submissions S."/>
        </authorList>
    </citation>
    <scope>NUCLEOTIDE SEQUENCE [LARGE SCALE GENOMIC DNA]</scope>
    <source>
        <strain evidence="3">DSM 5918</strain>
    </source>
</reference>
<dbReference type="Pfam" id="PF07238">
    <property type="entry name" value="PilZ"/>
    <property type="match status" value="1"/>
</dbReference>
<name>A0A1I3YU13_9BACT</name>
<proteinExistence type="predicted"/>
<dbReference type="Proteomes" id="UP000198635">
    <property type="component" value="Unassembled WGS sequence"/>
</dbReference>
<dbReference type="EMBL" id="FORX01000021">
    <property type="protein sequence ID" value="SFK35250.1"/>
    <property type="molecule type" value="Genomic_DNA"/>
</dbReference>
<dbReference type="AlphaFoldDB" id="A0A1I3YU13"/>
<accession>A0A1I3YU13</accession>
<dbReference type="InterPro" id="IPR009875">
    <property type="entry name" value="PilZ_domain"/>
</dbReference>